<accession>A0A183F0E3</accession>
<dbReference type="WBParaSite" id="GPUH_0002671401-mRNA-1">
    <property type="protein sequence ID" value="GPUH_0002671401-mRNA-1"/>
    <property type="gene ID" value="GPUH_0002671401"/>
</dbReference>
<keyword evidence="2" id="KW-1185">Reference proteome</keyword>
<name>A0A183F0E3_9BILA</name>
<dbReference type="EMBL" id="UYRT01113031">
    <property type="protein sequence ID" value="VDN47857.1"/>
    <property type="molecule type" value="Genomic_DNA"/>
</dbReference>
<dbReference type="AlphaFoldDB" id="A0A183F0E3"/>
<evidence type="ECO:0000313" key="1">
    <source>
        <dbReference type="EMBL" id="VDN47857.1"/>
    </source>
</evidence>
<protein>
    <submittedName>
        <fullName evidence="3">Ovule protein</fullName>
    </submittedName>
</protein>
<dbReference type="Proteomes" id="UP000271098">
    <property type="component" value="Unassembled WGS sequence"/>
</dbReference>
<evidence type="ECO:0000313" key="2">
    <source>
        <dbReference type="Proteomes" id="UP000271098"/>
    </source>
</evidence>
<reference evidence="3" key="1">
    <citation type="submission" date="2016-06" db="UniProtKB">
        <authorList>
            <consortium name="WormBaseParasite"/>
        </authorList>
    </citation>
    <scope>IDENTIFICATION</scope>
</reference>
<gene>
    <name evidence="1" type="ORF">GPUH_LOCUS26684</name>
</gene>
<sequence length="76" mass="8586">MEFDKRPNVFSSILLPLPIKQPAGSNLMSEAHMIFKSDEAPVITLVMLNVRILLFLDWLNDAKNFLLLNTDFIAPG</sequence>
<organism evidence="3">
    <name type="scientific">Gongylonema pulchrum</name>
    <dbReference type="NCBI Taxonomy" id="637853"/>
    <lineage>
        <taxon>Eukaryota</taxon>
        <taxon>Metazoa</taxon>
        <taxon>Ecdysozoa</taxon>
        <taxon>Nematoda</taxon>
        <taxon>Chromadorea</taxon>
        <taxon>Rhabditida</taxon>
        <taxon>Spirurina</taxon>
        <taxon>Spiruromorpha</taxon>
        <taxon>Spiruroidea</taxon>
        <taxon>Gongylonematidae</taxon>
        <taxon>Gongylonema</taxon>
    </lineage>
</organism>
<proteinExistence type="predicted"/>
<dbReference type="OrthoDB" id="5868496at2759"/>
<evidence type="ECO:0000313" key="3">
    <source>
        <dbReference type="WBParaSite" id="GPUH_0002671401-mRNA-1"/>
    </source>
</evidence>
<reference evidence="1 2" key="2">
    <citation type="submission" date="2018-11" db="EMBL/GenBank/DDBJ databases">
        <authorList>
            <consortium name="Pathogen Informatics"/>
        </authorList>
    </citation>
    <scope>NUCLEOTIDE SEQUENCE [LARGE SCALE GENOMIC DNA]</scope>
</reference>